<comment type="similarity">
    <text evidence="2 10">Belongs to the peptidase S8 family.</text>
</comment>
<evidence type="ECO:0000256" key="9">
    <source>
        <dbReference type="PIRSR" id="PIRSR615500-1"/>
    </source>
</evidence>
<dbReference type="PROSITE" id="PS00137">
    <property type="entry name" value="SUBTILASE_HIS"/>
    <property type="match status" value="1"/>
</dbReference>
<accession>A0A8X8YNK6</accession>
<feature type="domain" description="Subtilisin-like protease fibronectin type-III" evidence="14">
    <location>
        <begin position="1338"/>
        <end position="1441"/>
    </location>
</feature>
<dbReference type="InterPro" id="IPR034197">
    <property type="entry name" value="Peptidases_S8_3"/>
</dbReference>
<dbReference type="CDD" id="cd02120">
    <property type="entry name" value="PA_subtilisin_like"/>
    <property type="match status" value="1"/>
</dbReference>
<keyword evidence="8" id="KW-0325">Glycoprotein</keyword>
<feature type="active site" description="Charge relay system" evidence="9 10">
    <location>
        <position position="142"/>
    </location>
</feature>
<sequence>MNLFQTVSLILSSLFLLVSADRSTYIVHMDKSFMPKAFSTHHHWYSSLLRSTKSEDRTSLNDDKSNPKLVHTYDNAFHGFSALVSESEVAALKKSPGFLSAYPDDVVTLDTTHSYKFLSLNTATGIWPASQFGKDVVIGVVDSGIWPESPSFNDHGMTKVPVGWKGICQAGDRFNSSHCNKKLIGARYFNQGARAANPDVRITMNSARDESGHGTHVASTAAGNYVDGVSFFGYAGGQARGVAPHARLAVYKVAGWEGGSYESDALAGIDQAVADGVDILSISLSSRRTHLYEHPIAIAGFGAREKGIFVSVSAGNRGPGAETLLGGIPWGVTVASGTIDRWFGGTLALGNGKTITGWTMFPARAIVRDLPLIYNKTLSPCSSSLLAEAPEHSIIICNNIDKSTSFSTLMKDLSRSNVRAAIIVSKETGIRRSPSFPFPGVVITPSEAEDVISYALSKCCTPTASIDFQKTLVGTEAEAAPALSASSSRGPGRNYRKILKPDIMAPGVLILAANNPYGSEASIGNNIFLPSDYTLPSATSMACPHISGIAALLKAAHPEWSPAAIQSAMMTTAISTDNTNQPIKETGFNKPVATPLGMGAGHVNPNRALDPGLIYDATLQDYANLVCSMNLTPEHTRTIIRSSYNCSNPSSDLNYPSFIALYEAERNRTTVTRFKRTLTNVGARAAATYAVKVKAPKNSIVKVSPDALFFRKNYDKISYSVTIQYTSRGELESIDGSLTWIEVNGKHTVRSPIVVHPKSDIPLQILIYKTSKQHKKIFRQKMRFQIQKLPLVFLSWLFLIHHASSQRSTYIIHMDKSSMPKAYSSCHHWYSTTINSMRAMNVEASEIHHHREAKLVHTYDNAFHGFTADKPIVPDTTHTHKFLGLNTASGSGIWPESKYGEDVIIGVVDTGIWPESPSFRDEGLPQIPARWKGTSMARMSIAAGSHVEGASFFGYAPGIARGVAPRARLEKYKVLWDEGAYESDALAGIDQAVADGVDVLSISLSYITIDLYENPIAIATFGAMEKGILVSVSAGNRGPGFGTVLEGIPWAVIVASGTVDRWFSGELTLGNGVSITGWTIIIICVESFETPELADQITYVTESNTHAVIFVSDDTGVLRSTSFPLPGVVITPKEGKDVIRYASRGSQATATIQFQHTILGPKPRPAQAVSTSSARGPARSYPGILKPNIMAPGVLILAAYNPNTPSASIGTNIALSSDNNLESGTSMECPHISGVAALLKSIHPKWSPAAIRSAMMTTANPLDNTGKPIKDMGNDYDAATPLGMGAGQVDPNRALDPGLIYDATPQDYVNLVCALNYTREQTQTILRSSYNCSSPSTDLNYPAFVALYDPQETRTIKTHRFRRTVTNVGEGGATYKVKVKRPKDSVITVSPERLVFHKKNEKRSYSLTIRYQTYEEFVINHGSITWIEQNGNHTVRSPVVVMPAEPSG</sequence>
<dbReference type="InterPro" id="IPR041469">
    <property type="entry name" value="Subtilisin-like_FN3"/>
</dbReference>
<comment type="subcellular location">
    <subcellularLocation>
        <location evidence="1">Secreted</location>
    </subcellularLocation>
</comment>
<evidence type="ECO:0000313" key="15">
    <source>
        <dbReference type="EMBL" id="KAG6434769.1"/>
    </source>
</evidence>
<feature type="domain" description="Inhibitor I9" evidence="13">
    <location>
        <begin position="24"/>
        <end position="109"/>
    </location>
</feature>
<dbReference type="EMBL" id="PNBA02000002">
    <property type="protein sequence ID" value="KAG6434769.1"/>
    <property type="molecule type" value="Genomic_DNA"/>
</dbReference>
<evidence type="ECO:0000256" key="2">
    <source>
        <dbReference type="ARBA" id="ARBA00011073"/>
    </source>
</evidence>
<feature type="domain" description="Subtilisin-like protease fibronectin type-III" evidence="14">
    <location>
        <begin position="652"/>
        <end position="755"/>
    </location>
</feature>
<evidence type="ECO:0000256" key="10">
    <source>
        <dbReference type="PROSITE-ProRule" id="PRU01240"/>
    </source>
</evidence>
<dbReference type="FunFam" id="3.30.70.80:FF:000003">
    <property type="entry name" value="Subtilisin-like protease SBT1.9"/>
    <property type="match status" value="1"/>
</dbReference>
<keyword evidence="7 10" id="KW-0720">Serine protease</keyword>
<dbReference type="Pfam" id="PF17766">
    <property type="entry name" value="fn3_6"/>
    <property type="match status" value="2"/>
</dbReference>
<evidence type="ECO:0000259" key="13">
    <source>
        <dbReference type="Pfam" id="PF05922"/>
    </source>
</evidence>
<dbReference type="CDD" id="cd04852">
    <property type="entry name" value="Peptidases_S8_3"/>
    <property type="match status" value="2"/>
</dbReference>
<dbReference type="Pfam" id="PF00082">
    <property type="entry name" value="Peptidase_S8"/>
    <property type="match status" value="2"/>
</dbReference>
<keyword evidence="4 10" id="KW-0645">Protease</keyword>
<evidence type="ECO:0000256" key="8">
    <source>
        <dbReference type="ARBA" id="ARBA00023180"/>
    </source>
</evidence>
<feature type="domain" description="Peptidase S8/S53" evidence="12">
    <location>
        <begin position="900"/>
        <end position="1262"/>
    </location>
</feature>
<evidence type="ECO:0000256" key="7">
    <source>
        <dbReference type="ARBA" id="ARBA00022825"/>
    </source>
</evidence>
<dbReference type="Gene3D" id="3.30.70.80">
    <property type="entry name" value="Peptidase S8 propeptide/proteinase inhibitor I9"/>
    <property type="match status" value="2"/>
</dbReference>
<dbReference type="Pfam" id="PF05922">
    <property type="entry name" value="Inhibitor_I9"/>
    <property type="match status" value="2"/>
</dbReference>
<evidence type="ECO:0008006" key="17">
    <source>
        <dbReference type="Google" id="ProtNLM"/>
    </source>
</evidence>
<feature type="domain" description="Peptidase S8/S53" evidence="12">
    <location>
        <begin position="133"/>
        <end position="579"/>
    </location>
</feature>
<feature type="signal peptide" evidence="11">
    <location>
        <begin position="1"/>
        <end position="20"/>
    </location>
</feature>
<dbReference type="Gene3D" id="2.60.40.2310">
    <property type="match status" value="2"/>
</dbReference>
<feature type="domain" description="Inhibitor I9" evidence="13">
    <location>
        <begin position="809"/>
        <end position="868"/>
    </location>
</feature>
<evidence type="ECO:0000256" key="11">
    <source>
        <dbReference type="SAM" id="SignalP"/>
    </source>
</evidence>
<dbReference type="PROSITE" id="PS51892">
    <property type="entry name" value="SUBTILASE"/>
    <property type="match status" value="2"/>
</dbReference>
<dbReference type="Proteomes" id="UP000298416">
    <property type="component" value="Unassembled WGS sequence"/>
</dbReference>
<protein>
    <recommendedName>
        <fullName evidence="17">Tripeptidyl-peptidase II</fullName>
    </recommendedName>
</protein>
<evidence type="ECO:0000256" key="5">
    <source>
        <dbReference type="ARBA" id="ARBA00022729"/>
    </source>
</evidence>
<reference evidence="15" key="1">
    <citation type="submission" date="2018-01" db="EMBL/GenBank/DDBJ databases">
        <authorList>
            <person name="Mao J.F."/>
        </authorList>
    </citation>
    <scope>NUCLEOTIDE SEQUENCE</scope>
    <source>
        <strain evidence="15">Huo1</strain>
        <tissue evidence="15">Leaf</tissue>
    </source>
</reference>
<dbReference type="InterPro" id="IPR045051">
    <property type="entry name" value="SBT"/>
</dbReference>
<reference evidence="15" key="2">
    <citation type="submission" date="2020-08" db="EMBL/GenBank/DDBJ databases">
        <title>Plant Genome Project.</title>
        <authorList>
            <person name="Zhang R.-G."/>
        </authorList>
    </citation>
    <scope>NUCLEOTIDE SEQUENCE</scope>
    <source>
        <strain evidence="15">Huo1</strain>
        <tissue evidence="15">Leaf</tissue>
    </source>
</reference>
<dbReference type="InterPro" id="IPR022398">
    <property type="entry name" value="Peptidase_S8_His-AS"/>
</dbReference>
<dbReference type="InterPro" id="IPR036852">
    <property type="entry name" value="Peptidase_S8/S53_dom_sf"/>
</dbReference>
<evidence type="ECO:0000259" key="14">
    <source>
        <dbReference type="Pfam" id="PF17766"/>
    </source>
</evidence>
<dbReference type="GO" id="GO:0006508">
    <property type="term" value="P:proteolysis"/>
    <property type="evidence" value="ECO:0007669"/>
    <property type="project" value="UniProtKB-KW"/>
</dbReference>
<feature type="active site" description="Charge relay system" evidence="9 10">
    <location>
        <position position="540"/>
    </location>
</feature>
<evidence type="ECO:0000259" key="12">
    <source>
        <dbReference type="Pfam" id="PF00082"/>
    </source>
</evidence>
<dbReference type="Gene3D" id="3.40.50.200">
    <property type="entry name" value="Peptidase S8/S53 domain"/>
    <property type="match status" value="2"/>
</dbReference>
<organism evidence="15">
    <name type="scientific">Salvia splendens</name>
    <name type="common">Scarlet sage</name>
    <dbReference type="NCBI Taxonomy" id="180675"/>
    <lineage>
        <taxon>Eukaryota</taxon>
        <taxon>Viridiplantae</taxon>
        <taxon>Streptophyta</taxon>
        <taxon>Embryophyta</taxon>
        <taxon>Tracheophyta</taxon>
        <taxon>Spermatophyta</taxon>
        <taxon>Magnoliopsida</taxon>
        <taxon>eudicotyledons</taxon>
        <taxon>Gunneridae</taxon>
        <taxon>Pentapetalae</taxon>
        <taxon>asterids</taxon>
        <taxon>lamiids</taxon>
        <taxon>Lamiales</taxon>
        <taxon>Lamiaceae</taxon>
        <taxon>Nepetoideae</taxon>
        <taxon>Mentheae</taxon>
        <taxon>Salviinae</taxon>
        <taxon>Salvia</taxon>
        <taxon>Salvia subgen. Calosphace</taxon>
        <taxon>core Calosphace</taxon>
    </lineage>
</organism>
<evidence type="ECO:0000256" key="3">
    <source>
        <dbReference type="ARBA" id="ARBA00022525"/>
    </source>
</evidence>
<keyword evidence="5 11" id="KW-0732">Signal</keyword>
<dbReference type="InterPro" id="IPR015500">
    <property type="entry name" value="Peptidase_S8_subtilisin-rel"/>
</dbReference>
<comment type="caution">
    <text evidence="15">The sequence shown here is derived from an EMBL/GenBank/DDBJ whole genome shotgun (WGS) entry which is preliminary data.</text>
</comment>
<dbReference type="PRINTS" id="PR00723">
    <property type="entry name" value="SUBTILISIN"/>
</dbReference>
<dbReference type="InterPro" id="IPR010259">
    <property type="entry name" value="S8pro/Inhibitor_I9"/>
</dbReference>
<dbReference type="GO" id="GO:0004252">
    <property type="term" value="F:serine-type endopeptidase activity"/>
    <property type="evidence" value="ECO:0007669"/>
    <property type="project" value="UniProtKB-UniRule"/>
</dbReference>
<keyword evidence="6 10" id="KW-0378">Hydrolase</keyword>
<gene>
    <name evidence="15" type="ORF">SASPL_106411</name>
</gene>
<dbReference type="InterPro" id="IPR000209">
    <property type="entry name" value="Peptidase_S8/S53_dom"/>
</dbReference>
<dbReference type="GO" id="GO:0005576">
    <property type="term" value="C:extracellular region"/>
    <property type="evidence" value="ECO:0007669"/>
    <property type="project" value="UniProtKB-SubCell"/>
</dbReference>
<evidence type="ECO:0000256" key="1">
    <source>
        <dbReference type="ARBA" id="ARBA00004613"/>
    </source>
</evidence>
<dbReference type="InterPro" id="IPR037045">
    <property type="entry name" value="S8pro/Inhibitor_I9_sf"/>
</dbReference>
<keyword evidence="16" id="KW-1185">Reference proteome</keyword>
<keyword evidence="3" id="KW-0964">Secreted</keyword>
<dbReference type="SUPFAM" id="SSF52743">
    <property type="entry name" value="Subtilisin-like"/>
    <property type="match status" value="2"/>
</dbReference>
<evidence type="ECO:0000256" key="4">
    <source>
        <dbReference type="ARBA" id="ARBA00022670"/>
    </source>
</evidence>
<comment type="caution">
    <text evidence="10">Lacks conserved residue(s) required for the propagation of feature annotation.</text>
</comment>
<feature type="active site" description="Charge relay system" evidence="9 10">
    <location>
        <position position="213"/>
    </location>
</feature>
<name>A0A8X8YNK6_SALSN</name>
<proteinExistence type="inferred from homology"/>
<dbReference type="Gene3D" id="3.50.30.30">
    <property type="match status" value="2"/>
</dbReference>
<evidence type="ECO:0000256" key="6">
    <source>
        <dbReference type="ARBA" id="ARBA00022801"/>
    </source>
</evidence>
<dbReference type="FunFam" id="3.40.50.200:FF:000006">
    <property type="entry name" value="Subtilisin-like protease SBT1.5"/>
    <property type="match status" value="1"/>
</dbReference>
<dbReference type="PANTHER" id="PTHR10795">
    <property type="entry name" value="PROPROTEIN CONVERTASE SUBTILISIN/KEXIN"/>
    <property type="match status" value="1"/>
</dbReference>
<feature type="chain" id="PRO_5036481142" description="Tripeptidyl-peptidase II" evidence="11">
    <location>
        <begin position="21"/>
        <end position="1448"/>
    </location>
</feature>
<evidence type="ECO:0000313" key="16">
    <source>
        <dbReference type="Proteomes" id="UP000298416"/>
    </source>
</evidence>